<keyword evidence="2 4" id="KW-0963">Cytoplasm</keyword>
<dbReference type="GO" id="GO:0031332">
    <property type="term" value="C:RNAi effector complex"/>
    <property type="evidence" value="ECO:0007669"/>
    <property type="project" value="InterPro"/>
</dbReference>
<dbReference type="Pfam" id="PF00565">
    <property type="entry name" value="SNase"/>
    <property type="match status" value="4"/>
</dbReference>
<evidence type="ECO:0000259" key="5">
    <source>
        <dbReference type="PROSITE" id="PS50304"/>
    </source>
</evidence>
<dbReference type="InterPro" id="IPR035437">
    <property type="entry name" value="SNase_OB-fold_sf"/>
</dbReference>
<dbReference type="AlphaFoldDB" id="A0A1X0NW15"/>
<evidence type="ECO:0000256" key="1">
    <source>
        <dbReference type="ARBA" id="ARBA00004496"/>
    </source>
</evidence>
<evidence type="ECO:0000256" key="2">
    <source>
        <dbReference type="ARBA" id="ARBA00022490"/>
    </source>
</evidence>
<dbReference type="EMBL" id="NBCO01000017">
    <property type="protein sequence ID" value="ORC88399.1"/>
    <property type="molecule type" value="Genomic_DNA"/>
</dbReference>
<evidence type="ECO:0000259" key="6">
    <source>
        <dbReference type="PROSITE" id="PS50830"/>
    </source>
</evidence>
<dbReference type="Gene3D" id="2.30.30.140">
    <property type="match status" value="1"/>
</dbReference>
<evidence type="ECO:0000313" key="7">
    <source>
        <dbReference type="EMBL" id="ORC88399.1"/>
    </source>
</evidence>
<dbReference type="InterPro" id="IPR016685">
    <property type="entry name" value="Silence_cplx_Nase-comp_TudorSN"/>
</dbReference>
<proteinExistence type="predicted"/>
<dbReference type="Proteomes" id="UP000192257">
    <property type="component" value="Unassembled WGS sequence"/>
</dbReference>
<dbReference type="GO" id="GO:0031047">
    <property type="term" value="P:regulatory ncRNA-mediated gene silencing"/>
    <property type="evidence" value="ECO:0007669"/>
    <property type="project" value="UniProtKB-UniRule"/>
</dbReference>
<organism evidence="7 8">
    <name type="scientific">Trypanosoma theileri</name>
    <dbReference type="NCBI Taxonomy" id="67003"/>
    <lineage>
        <taxon>Eukaryota</taxon>
        <taxon>Discoba</taxon>
        <taxon>Euglenozoa</taxon>
        <taxon>Kinetoplastea</taxon>
        <taxon>Metakinetoplastina</taxon>
        <taxon>Trypanosomatida</taxon>
        <taxon>Trypanosomatidae</taxon>
        <taxon>Trypanosoma</taxon>
    </lineage>
</organism>
<evidence type="ECO:0000313" key="8">
    <source>
        <dbReference type="Proteomes" id="UP000192257"/>
    </source>
</evidence>
<dbReference type="SMART" id="SM00333">
    <property type="entry name" value="TUDOR"/>
    <property type="match status" value="1"/>
</dbReference>
<comment type="subcellular location">
    <subcellularLocation>
        <location evidence="1 4">Cytoplasm</location>
    </subcellularLocation>
</comment>
<keyword evidence="3" id="KW-0677">Repeat</keyword>
<dbReference type="GO" id="GO:0004519">
    <property type="term" value="F:endonuclease activity"/>
    <property type="evidence" value="ECO:0007669"/>
    <property type="project" value="UniProtKB-KW"/>
</dbReference>
<dbReference type="OrthoDB" id="10023235at2759"/>
<comment type="caution">
    <text evidence="7">The sequence shown here is derived from an EMBL/GenBank/DDBJ whole genome shotgun (WGS) entry which is preliminary data.</text>
</comment>
<dbReference type="VEuPathDB" id="TriTrypDB:TM35_000172710"/>
<dbReference type="Pfam" id="PF00567">
    <property type="entry name" value="TUDOR"/>
    <property type="match status" value="1"/>
</dbReference>
<dbReference type="FunFam" id="2.40.50.90:FF:000062">
    <property type="entry name" value="Tudor domain containing protein"/>
    <property type="match status" value="1"/>
</dbReference>
<dbReference type="InterPro" id="IPR016071">
    <property type="entry name" value="Staphylococal_nuclease_OB-fold"/>
</dbReference>
<evidence type="ECO:0000256" key="4">
    <source>
        <dbReference type="PIRNR" id="PIRNR017179"/>
    </source>
</evidence>
<feature type="domain" description="Tudor" evidence="5">
    <location>
        <begin position="735"/>
        <end position="795"/>
    </location>
</feature>
<dbReference type="Gene3D" id="2.40.50.90">
    <property type="match status" value="5"/>
</dbReference>
<dbReference type="SUPFAM" id="SSF50199">
    <property type="entry name" value="Staphylococcal nuclease"/>
    <property type="match status" value="5"/>
</dbReference>
<dbReference type="GO" id="GO:0016787">
    <property type="term" value="F:hydrolase activity"/>
    <property type="evidence" value="ECO:0007669"/>
    <property type="project" value="UniProtKB-KW"/>
</dbReference>
<dbReference type="PROSITE" id="PS50830">
    <property type="entry name" value="TNASE_3"/>
    <property type="match status" value="4"/>
</dbReference>
<accession>A0A1X0NW15</accession>
<dbReference type="GO" id="GO:0005829">
    <property type="term" value="C:cytosol"/>
    <property type="evidence" value="ECO:0007669"/>
    <property type="project" value="UniProtKB-UniRule"/>
</dbReference>
<dbReference type="PIRSF" id="PIRSF017179">
    <property type="entry name" value="RISC-Tudor-SN"/>
    <property type="match status" value="1"/>
</dbReference>
<dbReference type="PANTHER" id="PTHR12302">
    <property type="entry name" value="EBNA2 BINDING PROTEIN P100"/>
    <property type="match status" value="1"/>
</dbReference>
<gene>
    <name evidence="7" type="ORF">TM35_000172710</name>
</gene>
<dbReference type="FunFam" id="2.30.30.140:FF:000018">
    <property type="entry name" value="Serine/threonine-protein kinase 31"/>
    <property type="match status" value="1"/>
</dbReference>
<protein>
    <submittedName>
        <fullName evidence="7">Putative RNA-binding protein</fullName>
    </submittedName>
</protein>
<dbReference type="GO" id="GO:0003723">
    <property type="term" value="F:RNA binding"/>
    <property type="evidence" value="ECO:0007669"/>
    <property type="project" value="UniProtKB-UniRule"/>
</dbReference>
<dbReference type="PANTHER" id="PTHR12302:SF2">
    <property type="entry name" value="STAPHYLOCOCCAL NUCLEASE DOMAIN-CONTAINING PROTEIN 1"/>
    <property type="match status" value="1"/>
</dbReference>
<dbReference type="SMART" id="SM00318">
    <property type="entry name" value="SNc"/>
    <property type="match status" value="4"/>
</dbReference>
<reference evidence="7 8" key="1">
    <citation type="submission" date="2017-03" db="EMBL/GenBank/DDBJ databases">
        <title>An alternative strategy for trypanosome survival in the mammalian bloodstream revealed through genome and transcriptome analysis of the ubiquitous bovine parasite Trypanosoma (Megatrypanum) theileri.</title>
        <authorList>
            <person name="Kelly S."/>
            <person name="Ivens A."/>
            <person name="Mott A."/>
            <person name="O'Neill E."/>
            <person name="Emms D."/>
            <person name="Macleod O."/>
            <person name="Voorheis P."/>
            <person name="Matthews J."/>
            <person name="Matthews K."/>
            <person name="Carrington M."/>
        </authorList>
    </citation>
    <scope>NUCLEOTIDE SEQUENCE [LARGE SCALE GENOMIC DNA]</scope>
    <source>
        <strain evidence="7">Edinburgh</strain>
    </source>
</reference>
<dbReference type="RefSeq" id="XP_028882465.1">
    <property type="nucleotide sequence ID" value="XM_029026350.1"/>
</dbReference>
<feature type="domain" description="TNase-like" evidence="6">
    <location>
        <begin position="158"/>
        <end position="299"/>
    </location>
</feature>
<feature type="domain" description="TNase-like" evidence="6">
    <location>
        <begin position="524"/>
        <end position="656"/>
    </location>
</feature>
<dbReference type="InterPro" id="IPR002999">
    <property type="entry name" value="Tudor"/>
</dbReference>
<feature type="domain" description="TNase-like" evidence="6">
    <location>
        <begin position="1"/>
        <end position="144"/>
    </location>
</feature>
<keyword evidence="8" id="KW-1185">Reference proteome</keyword>
<dbReference type="SUPFAM" id="SSF63748">
    <property type="entry name" value="Tudor/PWWP/MBT"/>
    <property type="match status" value="1"/>
</dbReference>
<dbReference type="PROSITE" id="PS50304">
    <property type="entry name" value="TUDOR"/>
    <property type="match status" value="1"/>
</dbReference>
<dbReference type="GO" id="GO:0006402">
    <property type="term" value="P:mRNA catabolic process"/>
    <property type="evidence" value="ECO:0007669"/>
    <property type="project" value="UniProtKB-UniRule"/>
</dbReference>
<feature type="domain" description="TNase-like" evidence="6">
    <location>
        <begin position="340"/>
        <end position="488"/>
    </location>
</feature>
<dbReference type="GeneID" id="39986130"/>
<dbReference type="STRING" id="67003.A0A1X0NW15"/>
<sequence length="918" mass="100729">MSYLVYAVDNADRLTLLGPPTPEGGPNLKQIALSYIHAPKLARRTTGGEFGQEEPCAFEAAELMRTTFIGKPVKFTEDYVIDALQRRAGRLTLVNGEDASILLLQNGFATLPERIPPRMDKALFSKYTALMNEARAAKKGIFAPDAARHVRKLVELNSEETVKLGTKIKGKEILVRVEEILLPTILMVSAESLGSTHIAVHMPGVTVKDPDCMSVSAAAKFHTERYLLHRKVNILFEGVDSFGNILGSVTSSKGVFQVELLSRGLVKLNGSTLGFTSHAEEFQAAEKKAKEGRLGLWKNHEEPKESKTLQVNYGSAASATPGLPVKNVNGNNGPEYKGPMMFNAVIVQIINGDTIAVRVEETNEIIRVSLAGVRSSKNVTREQDGRSPETRVTYSDYEWEAKEFLRTHYIGKRVVVQVEFARQIPETKEVRPVALVTVCETGENIGVSLLETGYATFSLGKNDICSAASLLQSANEKASSARLGIYSKVNAPAVKVVELSHLGVSRGKYYLSFLQRGMQGNRPPMLKGVVDVVIGGSSLRVYIPKEHFQIPVKVAGIITPMGAVSGSENPDPCAEESKAFAVSLLQQMEVEIQVHTVDKVGNFISTVYLQDGTNFAVATVEAGLGTVANAERLPYLQQLIDAERKAQSEKKNIWASNSTIPQRAAKLEAERNANGIKSYTRSTGPRAEFISYTLSEVGDDGYSVYLQDNTEEAENMMATLQDLAKQASTIGGEYHPKRGELVVAQYKADKTWNRAKVLHAKKDDEIVTVLFVDFGTKSEVRVKDIRHIPRGPEFAIARDTAPLARLVSLAYLKKKVPSQESNIGYACDTVYDYTDGPVIAKEVYHDGQGNLYYTVTVNENVASLSETLLQRGYALLDSTAQSVDPNDYKRHEAAQAVARRGHKGMWQYGDIDDESDDD</sequence>
<evidence type="ECO:0000256" key="3">
    <source>
        <dbReference type="ARBA" id="ARBA00022737"/>
    </source>
</evidence>
<name>A0A1X0NW15_9TRYP</name>